<dbReference type="AlphaFoldDB" id="A0A8J1UZ18"/>
<protein>
    <submittedName>
        <fullName evidence="1">Uncharacterized protein</fullName>
    </submittedName>
</protein>
<dbReference type="SUPFAM" id="SSF47576">
    <property type="entry name" value="Calponin-homology domain, CH-domain"/>
    <property type="match status" value="1"/>
</dbReference>
<dbReference type="GO" id="GO:0051015">
    <property type="term" value="F:actin filament binding"/>
    <property type="evidence" value="ECO:0007669"/>
    <property type="project" value="TreeGrafter"/>
</dbReference>
<dbReference type="EMBL" id="CAIIXF020000006">
    <property type="protein sequence ID" value="CAH1787882.1"/>
    <property type="molecule type" value="Genomic_DNA"/>
</dbReference>
<dbReference type="PROSITE" id="PS50021">
    <property type="entry name" value="CH"/>
    <property type="match status" value="1"/>
</dbReference>
<dbReference type="InterPro" id="IPR036872">
    <property type="entry name" value="CH_dom_sf"/>
</dbReference>
<dbReference type="Proteomes" id="UP000749559">
    <property type="component" value="Unassembled WGS sequence"/>
</dbReference>
<sequence>FYSSLMNLIKPGSVKTIHTRNMPFMHMENIGFFNEQMRNYGVDPNYLFVTVDLFEGQNIPQVLIGLRNLADIVSRVNVIVTKQSDSSTLGVKAIITSQTCKRELQSPSLIKKIPISMVRVSA</sequence>
<evidence type="ECO:0000313" key="2">
    <source>
        <dbReference type="Proteomes" id="UP000749559"/>
    </source>
</evidence>
<proteinExistence type="predicted"/>
<comment type="caution">
    <text evidence="1">The sequence shown here is derived from an EMBL/GenBank/DDBJ whole genome shotgun (WGS) entry which is preliminary data.</text>
</comment>
<dbReference type="Gene3D" id="1.10.418.10">
    <property type="entry name" value="Calponin-like domain"/>
    <property type="match status" value="1"/>
</dbReference>
<feature type="non-terminal residue" evidence="1">
    <location>
        <position position="122"/>
    </location>
</feature>
<name>A0A8J1UZ18_OWEFU</name>
<dbReference type="InterPro" id="IPR050606">
    <property type="entry name" value="Calponin-like"/>
</dbReference>
<dbReference type="GO" id="GO:0007015">
    <property type="term" value="P:actin filament organization"/>
    <property type="evidence" value="ECO:0007669"/>
    <property type="project" value="TreeGrafter"/>
</dbReference>
<evidence type="ECO:0000313" key="1">
    <source>
        <dbReference type="EMBL" id="CAH1787882.1"/>
    </source>
</evidence>
<dbReference type="PANTHER" id="PTHR47385">
    <property type="entry name" value="CALPONIN"/>
    <property type="match status" value="1"/>
</dbReference>
<accession>A0A8J1UZ18</accession>
<dbReference type="Pfam" id="PF00307">
    <property type="entry name" value="CH"/>
    <property type="match status" value="1"/>
</dbReference>
<reference evidence="1" key="1">
    <citation type="submission" date="2022-03" db="EMBL/GenBank/DDBJ databases">
        <authorList>
            <person name="Martin C."/>
        </authorList>
    </citation>
    <scope>NUCLEOTIDE SEQUENCE</scope>
</reference>
<organism evidence="1 2">
    <name type="scientific">Owenia fusiformis</name>
    <name type="common">Polychaete worm</name>
    <dbReference type="NCBI Taxonomy" id="6347"/>
    <lineage>
        <taxon>Eukaryota</taxon>
        <taxon>Metazoa</taxon>
        <taxon>Spiralia</taxon>
        <taxon>Lophotrochozoa</taxon>
        <taxon>Annelida</taxon>
        <taxon>Polychaeta</taxon>
        <taxon>Sedentaria</taxon>
        <taxon>Canalipalpata</taxon>
        <taxon>Sabellida</taxon>
        <taxon>Oweniida</taxon>
        <taxon>Oweniidae</taxon>
        <taxon>Owenia</taxon>
    </lineage>
</organism>
<dbReference type="OrthoDB" id="21595at2759"/>
<keyword evidence="2" id="KW-1185">Reference proteome</keyword>
<dbReference type="PANTHER" id="PTHR47385:SF14">
    <property type="entry name" value="TRANSGELIN"/>
    <property type="match status" value="1"/>
</dbReference>
<gene>
    <name evidence="1" type="ORF">OFUS_LOCUS13510</name>
</gene>
<dbReference type="InterPro" id="IPR001715">
    <property type="entry name" value="CH_dom"/>
</dbReference>
<dbReference type="GO" id="GO:0015629">
    <property type="term" value="C:actin cytoskeleton"/>
    <property type="evidence" value="ECO:0007669"/>
    <property type="project" value="TreeGrafter"/>
</dbReference>